<evidence type="ECO:0000313" key="3">
    <source>
        <dbReference type="EMBL" id="QDV52583.1"/>
    </source>
</evidence>
<keyword evidence="2" id="KW-1133">Transmembrane helix</keyword>
<feature type="compositionally biased region" description="Polar residues" evidence="1">
    <location>
        <begin position="1"/>
        <end position="16"/>
    </location>
</feature>
<feature type="region of interest" description="Disordered" evidence="1">
    <location>
        <begin position="1"/>
        <end position="21"/>
    </location>
</feature>
<proteinExistence type="predicted"/>
<keyword evidence="4" id="KW-1185">Reference proteome</keyword>
<evidence type="ECO:0000256" key="2">
    <source>
        <dbReference type="SAM" id="Phobius"/>
    </source>
</evidence>
<dbReference type="Proteomes" id="UP000318313">
    <property type="component" value="Chromosome"/>
</dbReference>
<feature type="transmembrane region" description="Helical" evidence="2">
    <location>
        <begin position="21"/>
        <end position="38"/>
    </location>
</feature>
<organism evidence="3 4">
    <name type="scientific">Gimesia fumaroli</name>
    <dbReference type="NCBI Taxonomy" id="2527976"/>
    <lineage>
        <taxon>Bacteria</taxon>
        <taxon>Pseudomonadati</taxon>
        <taxon>Planctomycetota</taxon>
        <taxon>Planctomycetia</taxon>
        <taxon>Planctomycetales</taxon>
        <taxon>Planctomycetaceae</taxon>
        <taxon>Gimesia</taxon>
    </lineage>
</organism>
<gene>
    <name evidence="3" type="ORF">Enr17x_46460</name>
</gene>
<sequence>MADKQQNTTHQSQTGAENPKWKNCGNVLVVILILIVLSP</sequence>
<protein>
    <submittedName>
        <fullName evidence="3">Uncharacterized protein</fullName>
    </submittedName>
</protein>
<reference evidence="3 4" key="1">
    <citation type="submission" date="2019-03" db="EMBL/GenBank/DDBJ databases">
        <title>Deep-cultivation of Planctomycetes and their phenomic and genomic characterization uncovers novel biology.</title>
        <authorList>
            <person name="Wiegand S."/>
            <person name="Jogler M."/>
            <person name="Boedeker C."/>
            <person name="Pinto D."/>
            <person name="Vollmers J."/>
            <person name="Rivas-Marin E."/>
            <person name="Kohn T."/>
            <person name="Peeters S.H."/>
            <person name="Heuer A."/>
            <person name="Rast P."/>
            <person name="Oberbeckmann S."/>
            <person name="Bunk B."/>
            <person name="Jeske O."/>
            <person name="Meyerdierks A."/>
            <person name="Storesund J.E."/>
            <person name="Kallscheuer N."/>
            <person name="Luecker S."/>
            <person name="Lage O.M."/>
            <person name="Pohl T."/>
            <person name="Merkel B.J."/>
            <person name="Hornburger P."/>
            <person name="Mueller R.-W."/>
            <person name="Bruemmer F."/>
            <person name="Labrenz M."/>
            <person name="Spormann A.M."/>
            <person name="Op den Camp H."/>
            <person name="Overmann J."/>
            <person name="Amann R."/>
            <person name="Jetten M.S.M."/>
            <person name="Mascher T."/>
            <person name="Medema M.H."/>
            <person name="Devos D.P."/>
            <person name="Kaster A.-K."/>
            <person name="Ovreas L."/>
            <person name="Rohde M."/>
            <person name="Galperin M.Y."/>
            <person name="Jogler C."/>
        </authorList>
    </citation>
    <scope>NUCLEOTIDE SEQUENCE [LARGE SCALE GENOMIC DNA]</scope>
    <source>
        <strain evidence="3 4">Enr17</strain>
    </source>
</reference>
<dbReference type="KEGG" id="gfm:Enr17x_46460"/>
<name>A0A518IHL2_9PLAN</name>
<accession>A0A518IHL2</accession>
<dbReference type="AlphaFoldDB" id="A0A518IHL2"/>
<evidence type="ECO:0000313" key="4">
    <source>
        <dbReference type="Proteomes" id="UP000318313"/>
    </source>
</evidence>
<keyword evidence="2" id="KW-0472">Membrane</keyword>
<keyword evidence="2" id="KW-0812">Transmembrane</keyword>
<dbReference type="EMBL" id="CP037452">
    <property type="protein sequence ID" value="QDV52583.1"/>
    <property type="molecule type" value="Genomic_DNA"/>
</dbReference>
<evidence type="ECO:0000256" key="1">
    <source>
        <dbReference type="SAM" id="MobiDB-lite"/>
    </source>
</evidence>